<reference evidence="1 2" key="1">
    <citation type="submission" date="2024-09" db="EMBL/GenBank/DDBJ databases">
        <title>Rethinking Asexuality: The Enigmatic Case of Functional Sexual Genes in Lepraria (Stereocaulaceae).</title>
        <authorList>
            <person name="Doellman M."/>
            <person name="Sun Y."/>
            <person name="Barcenas-Pena A."/>
            <person name="Lumbsch H.T."/>
            <person name="Grewe F."/>
        </authorList>
    </citation>
    <scope>NUCLEOTIDE SEQUENCE [LARGE SCALE GENOMIC DNA]</scope>
    <source>
        <strain evidence="1 2">Grewe 0041</strain>
    </source>
</reference>
<dbReference type="EMBL" id="JBHFEH010000016">
    <property type="protein sequence ID" value="KAL2054285.1"/>
    <property type="molecule type" value="Genomic_DNA"/>
</dbReference>
<accession>A0ABR4B9J9</accession>
<dbReference type="Proteomes" id="UP001590951">
    <property type="component" value="Unassembled WGS sequence"/>
</dbReference>
<comment type="caution">
    <text evidence="1">The sequence shown here is derived from an EMBL/GenBank/DDBJ whole genome shotgun (WGS) entry which is preliminary data.</text>
</comment>
<name>A0ABR4B9J9_9LECA</name>
<organism evidence="1 2">
    <name type="scientific">Lepraria finkii</name>
    <dbReference type="NCBI Taxonomy" id="1340010"/>
    <lineage>
        <taxon>Eukaryota</taxon>
        <taxon>Fungi</taxon>
        <taxon>Dikarya</taxon>
        <taxon>Ascomycota</taxon>
        <taxon>Pezizomycotina</taxon>
        <taxon>Lecanoromycetes</taxon>
        <taxon>OSLEUM clade</taxon>
        <taxon>Lecanoromycetidae</taxon>
        <taxon>Lecanorales</taxon>
        <taxon>Lecanorineae</taxon>
        <taxon>Stereocaulaceae</taxon>
        <taxon>Lepraria</taxon>
    </lineage>
</organism>
<keyword evidence="2" id="KW-1185">Reference proteome</keyword>
<gene>
    <name evidence="1" type="ORF">ABVK25_005426</name>
</gene>
<evidence type="ECO:0000313" key="2">
    <source>
        <dbReference type="Proteomes" id="UP001590951"/>
    </source>
</evidence>
<evidence type="ECO:0000313" key="1">
    <source>
        <dbReference type="EMBL" id="KAL2054285.1"/>
    </source>
</evidence>
<protein>
    <submittedName>
        <fullName evidence="1">Uncharacterized protein</fullName>
    </submittedName>
</protein>
<sequence length="87" mass="10236">MPVDTKIPYRVREKTLKAWLEKNIGNDQNARPLWSYRAVHQGNDDWWQVTAPRPITDDEREDMKIQSDKDKKKLKAIFDYSSSEEGG</sequence>
<proteinExistence type="predicted"/>